<comment type="caution">
    <text evidence="1">The sequence shown here is derived from an EMBL/GenBank/DDBJ whole genome shotgun (WGS) entry which is preliminary data.</text>
</comment>
<name>A0A4Z2E5Z4_9TELE</name>
<accession>A0A4Z2E5Z4</accession>
<dbReference type="Proteomes" id="UP000314294">
    <property type="component" value="Unassembled WGS sequence"/>
</dbReference>
<evidence type="ECO:0000313" key="1">
    <source>
        <dbReference type="EMBL" id="TNN24181.1"/>
    </source>
</evidence>
<sequence length="100" mass="11394">MYLHHLPRPAAPPTCPAHLPRPHSPELSLYRLLGIICPYRWIHAARGGSYSRTAALLQRRCRPALGFPELQGEEPADLRVFTMKQKTRRRCGVREAAWGL</sequence>
<dbReference type="EMBL" id="SRLO01016160">
    <property type="protein sequence ID" value="TNN24181.1"/>
    <property type="molecule type" value="Genomic_DNA"/>
</dbReference>
<protein>
    <submittedName>
        <fullName evidence="1">Uncharacterized protein</fullName>
    </submittedName>
</protein>
<organism evidence="1 2">
    <name type="scientific">Liparis tanakae</name>
    <name type="common">Tanaka's snailfish</name>
    <dbReference type="NCBI Taxonomy" id="230148"/>
    <lineage>
        <taxon>Eukaryota</taxon>
        <taxon>Metazoa</taxon>
        <taxon>Chordata</taxon>
        <taxon>Craniata</taxon>
        <taxon>Vertebrata</taxon>
        <taxon>Euteleostomi</taxon>
        <taxon>Actinopterygii</taxon>
        <taxon>Neopterygii</taxon>
        <taxon>Teleostei</taxon>
        <taxon>Neoteleostei</taxon>
        <taxon>Acanthomorphata</taxon>
        <taxon>Eupercaria</taxon>
        <taxon>Perciformes</taxon>
        <taxon>Cottioidei</taxon>
        <taxon>Cottales</taxon>
        <taxon>Liparidae</taxon>
        <taxon>Liparis</taxon>
    </lineage>
</organism>
<dbReference type="AlphaFoldDB" id="A0A4Z2E5Z4"/>
<gene>
    <name evidence="1" type="ORF">EYF80_065697</name>
</gene>
<proteinExistence type="predicted"/>
<keyword evidence="2" id="KW-1185">Reference proteome</keyword>
<reference evidence="1 2" key="1">
    <citation type="submission" date="2019-03" db="EMBL/GenBank/DDBJ databases">
        <title>First draft genome of Liparis tanakae, snailfish: a comprehensive survey of snailfish specific genes.</title>
        <authorList>
            <person name="Kim W."/>
            <person name="Song I."/>
            <person name="Jeong J.-H."/>
            <person name="Kim D."/>
            <person name="Kim S."/>
            <person name="Ryu S."/>
            <person name="Song J.Y."/>
            <person name="Lee S.K."/>
        </authorList>
    </citation>
    <scope>NUCLEOTIDE SEQUENCE [LARGE SCALE GENOMIC DNA]</scope>
    <source>
        <tissue evidence="1">Muscle</tissue>
    </source>
</reference>
<evidence type="ECO:0000313" key="2">
    <source>
        <dbReference type="Proteomes" id="UP000314294"/>
    </source>
</evidence>